<dbReference type="PRINTS" id="PR00080">
    <property type="entry name" value="SDRFAMILY"/>
</dbReference>
<dbReference type="Proteomes" id="UP000199052">
    <property type="component" value="Unassembled WGS sequence"/>
</dbReference>
<dbReference type="Proteomes" id="UP000533017">
    <property type="component" value="Unassembled WGS sequence"/>
</dbReference>
<reference evidence="4 7" key="2">
    <citation type="submission" date="2020-07" db="EMBL/GenBank/DDBJ databases">
        <title>Sequencing the genomes of 1000 actinobacteria strains.</title>
        <authorList>
            <person name="Klenk H.-P."/>
        </authorList>
    </citation>
    <scope>NUCLEOTIDE SEQUENCE [LARGE SCALE GENOMIC DNA]</scope>
    <source>
        <strain evidence="4 7">DSM 45117</strain>
    </source>
</reference>
<organism evidence="5 6">
    <name type="scientific">Actinopolymorpha cephalotaxi</name>
    <dbReference type="NCBI Taxonomy" id="504797"/>
    <lineage>
        <taxon>Bacteria</taxon>
        <taxon>Bacillati</taxon>
        <taxon>Actinomycetota</taxon>
        <taxon>Actinomycetes</taxon>
        <taxon>Propionibacteriales</taxon>
        <taxon>Actinopolymorphaceae</taxon>
        <taxon>Actinopolymorpha</taxon>
    </lineage>
</organism>
<keyword evidence="7" id="KW-1185">Reference proteome</keyword>
<dbReference type="PRINTS" id="PR00081">
    <property type="entry name" value="GDHRDH"/>
</dbReference>
<evidence type="ECO:0000256" key="1">
    <source>
        <dbReference type="ARBA" id="ARBA00006484"/>
    </source>
</evidence>
<dbReference type="EMBL" id="FOOI01000007">
    <property type="protein sequence ID" value="SFG67084.1"/>
    <property type="molecule type" value="Genomic_DNA"/>
</dbReference>
<evidence type="ECO:0000313" key="6">
    <source>
        <dbReference type="Proteomes" id="UP000199052"/>
    </source>
</evidence>
<name>A0A1I2TQD5_9ACTN</name>
<evidence type="ECO:0000256" key="2">
    <source>
        <dbReference type="ARBA" id="ARBA00023002"/>
    </source>
</evidence>
<evidence type="ECO:0000313" key="5">
    <source>
        <dbReference type="EMBL" id="SFG67084.1"/>
    </source>
</evidence>
<comment type="similarity">
    <text evidence="1 3">Belongs to the short-chain dehydrogenases/reductases (SDR) family.</text>
</comment>
<dbReference type="Pfam" id="PF00106">
    <property type="entry name" value="adh_short"/>
    <property type="match status" value="1"/>
</dbReference>
<protein>
    <submittedName>
        <fullName evidence="4">NAD(P)-dependent dehydrogenase (Short-subunit alcohol dehydrogenase family)</fullName>
    </submittedName>
    <submittedName>
        <fullName evidence="5">Short-chain dehydrogenase</fullName>
    </submittedName>
</protein>
<dbReference type="InterPro" id="IPR002347">
    <property type="entry name" value="SDR_fam"/>
</dbReference>
<reference evidence="5 6" key="1">
    <citation type="submission" date="2016-10" db="EMBL/GenBank/DDBJ databases">
        <authorList>
            <person name="de Groot N.N."/>
        </authorList>
    </citation>
    <scope>NUCLEOTIDE SEQUENCE [LARGE SCALE GENOMIC DNA]</scope>
    <source>
        <strain evidence="5 6">CPCC 202808</strain>
    </source>
</reference>
<dbReference type="PANTHER" id="PTHR44196">
    <property type="entry name" value="DEHYDROGENASE/REDUCTASE SDR FAMILY MEMBER 7B"/>
    <property type="match status" value="1"/>
</dbReference>
<proteinExistence type="inferred from homology"/>
<evidence type="ECO:0000256" key="3">
    <source>
        <dbReference type="RuleBase" id="RU000363"/>
    </source>
</evidence>
<dbReference type="Gene3D" id="3.40.50.720">
    <property type="entry name" value="NAD(P)-binding Rossmann-like Domain"/>
    <property type="match status" value="1"/>
</dbReference>
<accession>A0A1I2TQD5</accession>
<evidence type="ECO:0000313" key="4">
    <source>
        <dbReference type="EMBL" id="NYH83180.1"/>
    </source>
</evidence>
<dbReference type="EMBL" id="JACBZA010000001">
    <property type="protein sequence ID" value="NYH83180.1"/>
    <property type="molecule type" value="Genomic_DNA"/>
</dbReference>
<dbReference type="InterPro" id="IPR036291">
    <property type="entry name" value="NAD(P)-bd_dom_sf"/>
</dbReference>
<dbReference type="GO" id="GO:0016020">
    <property type="term" value="C:membrane"/>
    <property type="evidence" value="ECO:0007669"/>
    <property type="project" value="TreeGrafter"/>
</dbReference>
<dbReference type="STRING" id="504797.SAMN05421678_107288"/>
<gene>
    <name evidence="4" type="ORF">FHR37_002031</name>
    <name evidence="5" type="ORF">SAMN05421678_107288</name>
</gene>
<dbReference type="PANTHER" id="PTHR44196:SF1">
    <property type="entry name" value="DEHYDROGENASE_REDUCTASE SDR FAMILY MEMBER 7B"/>
    <property type="match status" value="1"/>
</dbReference>
<dbReference type="AlphaFoldDB" id="A0A1I2TQD5"/>
<dbReference type="RefSeq" id="WP_092883756.1">
    <property type="nucleotide sequence ID" value="NZ_FOOI01000007.1"/>
</dbReference>
<sequence length="283" mass="29450">MPENAGNAEHAGNAGSDSRVALVTGASRGIGREVVLALARAGLSVGLTARSAKPLEELREECLAAGAPAVAVAAADVTRPAHVTAAVERISSELGPVDLLVNNAGRIESDEVPVWESDPDEWWSVVETDLHGPYLFCRAVLPAMVEAGHGRVVNVTTGAAVRDSAIYSAYGVAKTGLLRLTGSIVAAGADAGITAFDLAPGVVVTDMTRSMAMHDDRTEWTSVEDFTDLVVAAAKGRLDPLSGRYLRAGTDKLDDLLAAAGDLARSDARTLRLRPYGDDDPLA</sequence>
<dbReference type="SUPFAM" id="SSF51735">
    <property type="entry name" value="NAD(P)-binding Rossmann-fold domains"/>
    <property type="match status" value="1"/>
</dbReference>
<dbReference type="GO" id="GO:0016491">
    <property type="term" value="F:oxidoreductase activity"/>
    <property type="evidence" value="ECO:0007669"/>
    <property type="project" value="UniProtKB-KW"/>
</dbReference>
<keyword evidence="2" id="KW-0560">Oxidoreductase</keyword>
<dbReference type="OrthoDB" id="9797538at2"/>
<evidence type="ECO:0000313" key="7">
    <source>
        <dbReference type="Proteomes" id="UP000533017"/>
    </source>
</evidence>
<dbReference type="CDD" id="cd05233">
    <property type="entry name" value="SDR_c"/>
    <property type="match status" value="1"/>
</dbReference>